<feature type="compositionally biased region" description="Low complexity" evidence="2">
    <location>
        <begin position="50"/>
        <end position="66"/>
    </location>
</feature>
<dbReference type="EMBL" id="JAWMWH010000003">
    <property type="protein sequence ID" value="MEJ6401038.1"/>
    <property type="molecule type" value="Genomic_DNA"/>
</dbReference>
<dbReference type="Pfam" id="PF21821">
    <property type="entry name" value="Dit_like"/>
    <property type="match status" value="1"/>
</dbReference>
<feature type="region of interest" description="Disordered" evidence="2">
    <location>
        <begin position="448"/>
        <end position="473"/>
    </location>
</feature>
<dbReference type="InterPro" id="IPR048494">
    <property type="entry name" value="Dit-like_N"/>
</dbReference>
<dbReference type="RefSeq" id="WP_339960886.1">
    <property type="nucleotide sequence ID" value="NZ_JAWMWH010000003.1"/>
</dbReference>
<sequence length="516" mass="57752">MARKKDAETVKYERELRAQRIKQADIRTKEEATKSAANASKLAAEKKAAWNKAAASNKSKSSSNSSSKKDDKQASAGSDVKTVTKIMNGHVVNLVVNNKSSKKETAAEEKANAKERTKMRSLDKRIKGDSTKSLTKHADSLSDKVKNTAHKIGKAEEAIRNNQKIQDSYQDYLNAKGGAAGSANENIKAIDSKIADITKQIAKSKRKSEKESLQKRIDSLNNDRKKDVDTIAKFNNGSEYQSWLAKNKRATASIKQMKKSISAMKIRKSRYKDELSHYKKEINRQKDAKQKHLEKKNKGNIEKKIKDDTDSITKRKQKLTYIYRDDCKSDTLIKLLETSPSEQNQVNAPQKSIDSGLPLEHFIQNSGLTLSGQYAIYEPTYAKRVSVYNTLRKWQNDGVAIHIRGFTHWDHVLISSLSRSTAAESNGNALILNIEMQHARVAKIQYAKQAQGKKHKAKGSKKAGTSKTKHRSVKIKPGMTYSQVSAKMGIKVSELRKLNPKYKDMSLPVGGKMEVS</sequence>
<name>A0ABU8SNM6_9LACO</name>
<accession>A0ABU8SNM6</accession>
<keyword evidence="1" id="KW-0175">Coiled coil</keyword>
<feature type="compositionally biased region" description="Basic and acidic residues" evidence="2">
    <location>
        <begin position="101"/>
        <end position="146"/>
    </location>
</feature>
<dbReference type="CDD" id="cd00118">
    <property type="entry name" value="LysM"/>
    <property type="match status" value="1"/>
</dbReference>
<feature type="coiled-coil region" evidence="1">
    <location>
        <begin position="254"/>
        <end position="295"/>
    </location>
</feature>
<evidence type="ECO:0000313" key="4">
    <source>
        <dbReference type="EMBL" id="MEJ6401038.1"/>
    </source>
</evidence>
<organism evidence="4 5">
    <name type="scientific">Nicoliella lavandulae</name>
    <dbReference type="NCBI Taxonomy" id="3082954"/>
    <lineage>
        <taxon>Bacteria</taxon>
        <taxon>Bacillati</taxon>
        <taxon>Bacillota</taxon>
        <taxon>Bacilli</taxon>
        <taxon>Lactobacillales</taxon>
        <taxon>Lactobacillaceae</taxon>
        <taxon>Nicoliella</taxon>
    </lineage>
</organism>
<feature type="region of interest" description="Disordered" evidence="2">
    <location>
        <begin position="25"/>
        <end position="147"/>
    </location>
</feature>
<gene>
    <name evidence="4" type="ORF">R4146_07765</name>
</gene>
<evidence type="ECO:0000259" key="3">
    <source>
        <dbReference type="Pfam" id="PF21821"/>
    </source>
</evidence>
<protein>
    <recommendedName>
        <fullName evidence="3">Dit-like phage tail protein N-terminal domain-containing protein</fullName>
    </recommendedName>
</protein>
<feature type="compositionally biased region" description="Basic residues" evidence="2">
    <location>
        <begin position="451"/>
        <end position="461"/>
    </location>
</feature>
<comment type="caution">
    <text evidence="4">The sequence shown here is derived from an EMBL/GenBank/DDBJ whole genome shotgun (WGS) entry which is preliminary data.</text>
</comment>
<feature type="coiled-coil region" evidence="1">
    <location>
        <begin position="203"/>
        <end position="230"/>
    </location>
</feature>
<evidence type="ECO:0000256" key="1">
    <source>
        <dbReference type="SAM" id="Coils"/>
    </source>
</evidence>
<evidence type="ECO:0000313" key="5">
    <source>
        <dbReference type="Proteomes" id="UP001370590"/>
    </source>
</evidence>
<evidence type="ECO:0000256" key="2">
    <source>
        <dbReference type="SAM" id="MobiDB-lite"/>
    </source>
</evidence>
<reference evidence="4 5" key="1">
    <citation type="submission" date="2023-10" db="EMBL/GenBank/DDBJ databases">
        <title>Nicoliella lavandulae sp. nov. isolated from Lavandula angustifolia flowers.</title>
        <authorList>
            <person name="Alcantara C."/>
            <person name="Zuniga M."/>
            <person name="Landete J.M."/>
            <person name="Monedero V."/>
        </authorList>
    </citation>
    <scope>NUCLEOTIDE SEQUENCE [LARGE SCALE GENOMIC DNA]</scope>
    <source>
        <strain evidence="4 5">Es01</strain>
    </source>
</reference>
<dbReference type="InterPro" id="IPR018392">
    <property type="entry name" value="LysM"/>
</dbReference>
<dbReference type="Proteomes" id="UP001370590">
    <property type="component" value="Unassembled WGS sequence"/>
</dbReference>
<proteinExistence type="predicted"/>
<keyword evidence="5" id="KW-1185">Reference proteome</keyword>
<feature type="domain" description="Dit-like phage tail protein N-terminal" evidence="3">
    <location>
        <begin position="341"/>
        <end position="448"/>
    </location>
</feature>